<comment type="caution">
    <text evidence="1">The sequence shown here is derived from an EMBL/GenBank/DDBJ whole genome shotgun (WGS) entry which is preliminary data.</text>
</comment>
<proteinExistence type="predicted"/>
<keyword evidence="2" id="KW-1185">Reference proteome</keyword>
<name>A0A4Y2HAR1_ARAVE</name>
<sequence>MDSIEDTDYLNLEKDLKVNDFVLVKLLYEGTRISKFFVGKVLVKKSPNEWKASFLRQGSKMLNAFIFPNIVEISVVASADLKMVLPLPLGIMTTKRQKQNAI</sequence>
<organism evidence="1 2">
    <name type="scientific">Araneus ventricosus</name>
    <name type="common">Orbweaver spider</name>
    <name type="synonym">Epeira ventricosa</name>
    <dbReference type="NCBI Taxonomy" id="182803"/>
    <lineage>
        <taxon>Eukaryota</taxon>
        <taxon>Metazoa</taxon>
        <taxon>Ecdysozoa</taxon>
        <taxon>Arthropoda</taxon>
        <taxon>Chelicerata</taxon>
        <taxon>Arachnida</taxon>
        <taxon>Araneae</taxon>
        <taxon>Araneomorphae</taxon>
        <taxon>Entelegynae</taxon>
        <taxon>Araneoidea</taxon>
        <taxon>Araneidae</taxon>
        <taxon>Araneus</taxon>
    </lineage>
</organism>
<evidence type="ECO:0000313" key="1">
    <source>
        <dbReference type="EMBL" id="GBM61884.1"/>
    </source>
</evidence>
<accession>A0A4Y2HAR1</accession>
<evidence type="ECO:0000313" key="2">
    <source>
        <dbReference type="Proteomes" id="UP000499080"/>
    </source>
</evidence>
<dbReference type="EMBL" id="BGPR01001789">
    <property type="protein sequence ID" value="GBM61884.1"/>
    <property type="molecule type" value="Genomic_DNA"/>
</dbReference>
<protein>
    <recommendedName>
        <fullName evidence="3">DUF5641 domain-containing protein</fullName>
    </recommendedName>
</protein>
<gene>
    <name evidence="1" type="ORF">AVEN_239151_1</name>
</gene>
<dbReference type="OrthoDB" id="4327074at2759"/>
<dbReference type="Proteomes" id="UP000499080">
    <property type="component" value="Unassembled WGS sequence"/>
</dbReference>
<evidence type="ECO:0008006" key="3">
    <source>
        <dbReference type="Google" id="ProtNLM"/>
    </source>
</evidence>
<reference evidence="1 2" key="1">
    <citation type="journal article" date="2019" name="Sci. Rep.">
        <title>Orb-weaving spider Araneus ventricosus genome elucidates the spidroin gene catalogue.</title>
        <authorList>
            <person name="Kono N."/>
            <person name="Nakamura H."/>
            <person name="Ohtoshi R."/>
            <person name="Moran D.A.P."/>
            <person name="Shinohara A."/>
            <person name="Yoshida Y."/>
            <person name="Fujiwara M."/>
            <person name="Mori M."/>
            <person name="Tomita M."/>
            <person name="Arakawa K."/>
        </authorList>
    </citation>
    <scope>NUCLEOTIDE SEQUENCE [LARGE SCALE GENOMIC DNA]</scope>
</reference>
<dbReference type="AlphaFoldDB" id="A0A4Y2HAR1"/>